<organism evidence="1 2">
    <name type="scientific">Nonomuraea rhodomycinica</name>
    <dbReference type="NCBI Taxonomy" id="1712872"/>
    <lineage>
        <taxon>Bacteria</taxon>
        <taxon>Bacillati</taxon>
        <taxon>Actinomycetota</taxon>
        <taxon>Actinomycetes</taxon>
        <taxon>Streptosporangiales</taxon>
        <taxon>Streptosporangiaceae</taxon>
        <taxon>Nonomuraea</taxon>
    </lineage>
</organism>
<dbReference type="Proteomes" id="UP000546126">
    <property type="component" value="Unassembled WGS sequence"/>
</dbReference>
<reference evidence="1 2" key="1">
    <citation type="submission" date="2020-06" db="EMBL/GenBank/DDBJ databases">
        <authorList>
            <person name="Chanama M."/>
        </authorList>
    </citation>
    <scope>NUCLEOTIDE SEQUENCE [LARGE SCALE GENOMIC DNA]</scope>
    <source>
        <strain evidence="1 2">TBRC6557</strain>
    </source>
</reference>
<name>A0A7Y6MFZ9_9ACTN</name>
<evidence type="ECO:0000313" key="2">
    <source>
        <dbReference type="Proteomes" id="UP000546126"/>
    </source>
</evidence>
<comment type="caution">
    <text evidence="1">The sequence shown here is derived from an EMBL/GenBank/DDBJ whole genome shotgun (WGS) entry which is preliminary data.</text>
</comment>
<evidence type="ECO:0008006" key="3">
    <source>
        <dbReference type="Google" id="ProtNLM"/>
    </source>
</evidence>
<dbReference type="EMBL" id="JABWGO010000012">
    <property type="protein sequence ID" value="NUW45560.1"/>
    <property type="molecule type" value="Genomic_DNA"/>
</dbReference>
<protein>
    <recommendedName>
        <fullName evidence="3">P pilus assembly protein, pilin FimA</fullName>
    </recommendedName>
</protein>
<proteinExistence type="predicted"/>
<evidence type="ECO:0000313" key="1">
    <source>
        <dbReference type="EMBL" id="NUW45560.1"/>
    </source>
</evidence>
<dbReference type="RefSeq" id="WP_175605019.1">
    <property type="nucleotide sequence ID" value="NZ_JABWGO010000012.1"/>
</dbReference>
<keyword evidence="2" id="KW-1185">Reference proteome</keyword>
<sequence>MALTISASGTQAATINTEHTLTTLTGPKTFTLHVDCNAMSHGSGTADELELRIKANVLSGGTERVVYFALFTGAQDIPIKISLPVPVPQTATVTLKQTAGTGRSFPWAITTPD</sequence>
<dbReference type="AlphaFoldDB" id="A0A7Y6MFZ9"/>
<accession>A0A7Y6MFZ9</accession>
<gene>
    <name evidence="1" type="ORF">HT134_36410</name>
</gene>